<comment type="caution">
    <text evidence="4">The sequence shown here is derived from an EMBL/GenBank/DDBJ whole genome shotgun (WGS) entry which is preliminary data.</text>
</comment>
<dbReference type="InterPro" id="IPR044993">
    <property type="entry name" value="BXL"/>
</dbReference>
<evidence type="ECO:0000259" key="3">
    <source>
        <dbReference type="Pfam" id="PF01915"/>
    </source>
</evidence>
<feature type="domain" description="Glycoside hydrolase family 3 C-terminal" evidence="3">
    <location>
        <begin position="38"/>
        <end position="124"/>
    </location>
</feature>
<dbReference type="InterPro" id="IPR002772">
    <property type="entry name" value="Glyco_hydro_3_C"/>
</dbReference>
<dbReference type="PANTHER" id="PTHR42721:SF11">
    <property type="entry name" value="BETA-D-XYLOSIDASE 5-RELATED"/>
    <property type="match status" value="1"/>
</dbReference>
<keyword evidence="2" id="KW-0326">Glycosidase</keyword>
<gene>
    <name evidence="4" type="ORF">Tsubulata_025411</name>
</gene>
<dbReference type="AlphaFoldDB" id="A0A9Q0G4Z4"/>
<proteinExistence type="predicted"/>
<reference evidence="4" key="2">
    <citation type="journal article" date="2023" name="Plants (Basel)">
        <title>Annotation of the Turnera subulata (Passifloraceae) Draft Genome Reveals the S-Locus Evolved after the Divergence of Turneroideae from Passifloroideae in a Stepwise Manner.</title>
        <authorList>
            <person name="Henning P.M."/>
            <person name="Roalson E.H."/>
            <person name="Mir W."/>
            <person name="McCubbin A.G."/>
            <person name="Shore J.S."/>
        </authorList>
    </citation>
    <scope>NUCLEOTIDE SEQUENCE</scope>
    <source>
        <strain evidence="4">F60SS</strain>
    </source>
</reference>
<evidence type="ECO:0000256" key="1">
    <source>
        <dbReference type="ARBA" id="ARBA00022801"/>
    </source>
</evidence>
<dbReference type="SUPFAM" id="SSF52279">
    <property type="entry name" value="Beta-D-glucan exohydrolase, C-terminal domain"/>
    <property type="match status" value="1"/>
</dbReference>
<dbReference type="GO" id="GO:0009044">
    <property type="term" value="F:xylan 1,4-beta-xylosidase activity"/>
    <property type="evidence" value="ECO:0007669"/>
    <property type="project" value="InterPro"/>
</dbReference>
<keyword evidence="5" id="KW-1185">Reference proteome</keyword>
<keyword evidence="1" id="KW-0378">Hydrolase</keyword>
<reference evidence="4" key="1">
    <citation type="submission" date="2022-02" db="EMBL/GenBank/DDBJ databases">
        <authorList>
            <person name="Henning P.M."/>
            <person name="McCubbin A.G."/>
            <person name="Shore J.S."/>
        </authorList>
    </citation>
    <scope>NUCLEOTIDE SEQUENCE</scope>
    <source>
        <strain evidence="4">F60SS</strain>
        <tissue evidence="4">Leaves</tissue>
    </source>
</reference>
<sequence length="127" mass="13563">MRLGFFDGSPQYTSLGKKDICTEENIELAREAAREGAVLLKNIDQTFPLDADKIKTLAVIGPHANTTGAMTGNYAGVPCKIVSSPDALSAYGEVDYKVGCAEMRCMDDSLIFPAMQAAQKADATMPP</sequence>
<evidence type="ECO:0000313" key="4">
    <source>
        <dbReference type="EMBL" id="KAJ4843693.1"/>
    </source>
</evidence>
<dbReference type="GO" id="GO:0045493">
    <property type="term" value="P:xylan catabolic process"/>
    <property type="evidence" value="ECO:0007669"/>
    <property type="project" value="InterPro"/>
</dbReference>
<evidence type="ECO:0000313" key="5">
    <source>
        <dbReference type="Proteomes" id="UP001141552"/>
    </source>
</evidence>
<dbReference type="GO" id="GO:0031222">
    <property type="term" value="P:arabinan catabolic process"/>
    <property type="evidence" value="ECO:0007669"/>
    <property type="project" value="TreeGrafter"/>
</dbReference>
<dbReference type="OrthoDB" id="47059at2759"/>
<organism evidence="4 5">
    <name type="scientific">Turnera subulata</name>
    <dbReference type="NCBI Taxonomy" id="218843"/>
    <lineage>
        <taxon>Eukaryota</taxon>
        <taxon>Viridiplantae</taxon>
        <taxon>Streptophyta</taxon>
        <taxon>Embryophyta</taxon>
        <taxon>Tracheophyta</taxon>
        <taxon>Spermatophyta</taxon>
        <taxon>Magnoliopsida</taxon>
        <taxon>eudicotyledons</taxon>
        <taxon>Gunneridae</taxon>
        <taxon>Pentapetalae</taxon>
        <taxon>rosids</taxon>
        <taxon>fabids</taxon>
        <taxon>Malpighiales</taxon>
        <taxon>Passifloraceae</taxon>
        <taxon>Turnera</taxon>
    </lineage>
</organism>
<name>A0A9Q0G4Z4_9ROSI</name>
<accession>A0A9Q0G4Z4</accession>
<evidence type="ECO:0000256" key="2">
    <source>
        <dbReference type="ARBA" id="ARBA00023295"/>
    </source>
</evidence>
<dbReference type="GO" id="GO:0046556">
    <property type="term" value="F:alpha-L-arabinofuranosidase activity"/>
    <property type="evidence" value="ECO:0007669"/>
    <property type="project" value="TreeGrafter"/>
</dbReference>
<dbReference type="Gene3D" id="3.40.50.1700">
    <property type="entry name" value="Glycoside hydrolase family 3 C-terminal domain"/>
    <property type="match status" value="1"/>
</dbReference>
<dbReference type="EMBL" id="JAKUCV010002181">
    <property type="protein sequence ID" value="KAJ4843693.1"/>
    <property type="molecule type" value="Genomic_DNA"/>
</dbReference>
<dbReference type="PANTHER" id="PTHR42721">
    <property type="entry name" value="SUGAR HYDROLASE-RELATED"/>
    <property type="match status" value="1"/>
</dbReference>
<dbReference type="Proteomes" id="UP001141552">
    <property type="component" value="Unassembled WGS sequence"/>
</dbReference>
<dbReference type="Pfam" id="PF01915">
    <property type="entry name" value="Glyco_hydro_3_C"/>
    <property type="match status" value="1"/>
</dbReference>
<protein>
    <recommendedName>
        <fullName evidence="3">Glycoside hydrolase family 3 C-terminal domain-containing protein</fullName>
    </recommendedName>
</protein>
<dbReference type="InterPro" id="IPR036881">
    <property type="entry name" value="Glyco_hydro_3_C_sf"/>
</dbReference>